<name>A0A0A5GDG0_9BACI</name>
<keyword evidence="4" id="KW-1185">Reference proteome</keyword>
<dbReference type="eggNOG" id="COG4980">
    <property type="taxonomic scope" value="Bacteria"/>
</dbReference>
<proteinExistence type="predicted"/>
<keyword evidence="2" id="KW-1133">Transmembrane helix</keyword>
<evidence type="ECO:0000313" key="4">
    <source>
        <dbReference type="Proteomes" id="UP000030403"/>
    </source>
</evidence>
<evidence type="ECO:0000313" key="3">
    <source>
        <dbReference type="EMBL" id="KGX89999.1"/>
    </source>
</evidence>
<dbReference type="EMBL" id="AVPF01000010">
    <property type="protein sequence ID" value="KGX89999.1"/>
    <property type="molecule type" value="Genomic_DNA"/>
</dbReference>
<keyword evidence="2" id="KW-0472">Membrane</keyword>
<feature type="region of interest" description="Disordered" evidence="1">
    <location>
        <begin position="48"/>
        <end position="101"/>
    </location>
</feature>
<evidence type="ECO:0000256" key="1">
    <source>
        <dbReference type="SAM" id="MobiDB-lite"/>
    </source>
</evidence>
<dbReference type="PANTHER" id="PTHR35792:SF1">
    <property type="entry name" value="SLL0268 PROTEIN"/>
    <property type="match status" value="1"/>
</dbReference>
<dbReference type="PANTHER" id="PTHR35792">
    <property type="entry name" value="GENERAL STRESS PROTEIN"/>
    <property type="match status" value="1"/>
</dbReference>
<dbReference type="InterPro" id="IPR024623">
    <property type="entry name" value="YtxH"/>
</dbReference>
<reference evidence="3 4" key="1">
    <citation type="submission" date="2013-08" db="EMBL/GenBank/DDBJ databases">
        <authorList>
            <person name="Huang J."/>
            <person name="Wang G."/>
        </authorList>
    </citation>
    <scope>NUCLEOTIDE SEQUENCE [LARGE SCALE GENOMIC DNA]</scope>
    <source>
        <strain evidence="3 4">BH030004</strain>
    </source>
</reference>
<dbReference type="STRING" id="1385511.GCA_000425225_02679"/>
<feature type="transmembrane region" description="Helical" evidence="2">
    <location>
        <begin position="20"/>
        <end position="39"/>
    </location>
</feature>
<dbReference type="OrthoDB" id="9810874at2"/>
<sequence length="101" mass="10591">MTNTTANVKQATKATSKKGLVTGTIIGGVVGATASLLLAPKGGKELREDLSQQSKVALDKGKDLKDRTTEKSKKLLNTSDKNDGPLPAEDQETPPVSEQNS</sequence>
<evidence type="ECO:0008006" key="5">
    <source>
        <dbReference type="Google" id="ProtNLM"/>
    </source>
</evidence>
<gene>
    <name evidence="3" type="ORF">N783_02280</name>
</gene>
<evidence type="ECO:0000256" key="2">
    <source>
        <dbReference type="SAM" id="Phobius"/>
    </source>
</evidence>
<dbReference type="RefSeq" id="WP_036842015.1">
    <property type="nucleotide sequence ID" value="NZ_AULJ01000033.1"/>
</dbReference>
<accession>A0A0A5GDG0</accession>
<dbReference type="InterPro" id="IPR052928">
    <property type="entry name" value="Desiccation-related_membrane"/>
</dbReference>
<comment type="caution">
    <text evidence="3">The sequence shown here is derived from an EMBL/GenBank/DDBJ whole genome shotgun (WGS) entry which is preliminary data.</text>
</comment>
<dbReference type="AlphaFoldDB" id="A0A0A5GDG0"/>
<protein>
    <recommendedName>
        <fullName evidence="5">General stress protein</fullName>
    </recommendedName>
</protein>
<dbReference type="Proteomes" id="UP000030403">
    <property type="component" value="Unassembled WGS sequence"/>
</dbReference>
<organism evidence="3 4">
    <name type="scientific">Pontibacillus marinus BH030004 = DSM 16465</name>
    <dbReference type="NCBI Taxonomy" id="1385511"/>
    <lineage>
        <taxon>Bacteria</taxon>
        <taxon>Bacillati</taxon>
        <taxon>Bacillota</taxon>
        <taxon>Bacilli</taxon>
        <taxon>Bacillales</taxon>
        <taxon>Bacillaceae</taxon>
        <taxon>Pontibacillus</taxon>
    </lineage>
</organism>
<feature type="compositionally biased region" description="Basic and acidic residues" evidence="1">
    <location>
        <begin position="57"/>
        <end position="73"/>
    </location>
</feature>
<dbReference type="Pfam" id="PF12732">
    <property type="entry name" value="YtxH"/>
    <property type="match status" value="1"/>
</dbReference>
<keyword evidence="2" id="KW-0812">Transmembrane</keyword>